<reference evidence="3" key="2">
    <citation type="submission" date="2019-10" db="EMBL/GenBank/DDBJ databases">
        <title>A de novo genome assembly of a pear dwarfing rootstock.</title>
        <authorList>
            <person name="Wang F."/>
            <person name="Wang J."/>
            <person name="Li S."/>
            <person name="Zhang Y."/>
            <person name="Fang M."/>
            <person name="Ma L."/>
            <person name="Zhao Y."/>
            <person name="Jiang S."/>
        </authorList>
    </citation>
    <scope>NUCLEOTIDE SEQUENCE [LARGE SCALE GENOMIC DNA]</scope>
</reference>
<dbReference type="InterPro" id="IPR043502">
    <property type="entry name" value="DNA/RNA_pol_sf"/>
</dbReference>
<dbReference type="Pfam" id="PF00078">
    <property type="entry name" value="RVT_1"/>
    <property type="match status" value="2"/>
</dbReference>
<evidence type="ECO:0000313" key="2">
    <source>
        <dbReference type="EMBL" id="KAB2605784.1"/>
    </source>
</evidence>
<comment type="caution">
    <text evidence="2">The sequence shown here is derived from an EMBL/GenBank/DDBJ whole genome shotgun (WGS) entry which is preliminary data.</text>
</comment>
<dbReference type="Proteomes" id="UP000327157">
    <property type="component" value="Chromosome 11"/>
</dbReference>
<dbReference type="AlphaFoldDB" id="A0A5N5G5B8"/>
<dbReference type="SUPFAM" id="SSF56672">
    <property type="entry name" value="DNA/RNA polymerases"/>
    <property type="match status" value="1"/>
</dbReference>
<reference evidence="2 3" key="1">
    <citation type="submission" date="2019-09" db="EMBL/GenBank/DDBJ databases">
        <authorList>
            <person name="Ou C."/>
        </authorList>
    </citation>
    <scope>NUCLEOTIDE SEQUENCE [LARGE SCALE GENOMIC DNA]</scope>
    <source>
        <strain evidence="2">S2</strain>
        <tissue evidence="2">Leaf</tissue>
    </source>
</reference>
<dbReference type="OrthoDB" id="1748983at2759"/>
<dbReference type="InterPro" id="IPR052343">
    <property type="entry name" value="Retrotransposon-Effector_Assoc"/>
</dbReference>
<dbReference type="PANTHER" id="PTHR46890:SF48">
    <property type="entry name" value="RNA-DIRECTED DNA POLYMERASE"/>
    <property type="match status" value="1"/>
</dbReference>
<evidence type="ECO:0000259" key="1">
    <source>
        <dbReference type="Pfam" id="PF00078"/>
    </source>
</evidence>
<organism evidence="2 3">
    <name type="scientific">Pyrus ussuriensis x Pyrus communis</name>
    <dbReference type="NCBI Taxonomy" id="2448454"/>
    <lineage>
        <taxon>Eukaryota</taxon>
        <taxon>Viridiplantae</taxon>
        <taxon>Streptophyta</taxon>
        <taxon>Embryophyta</taxon>
        <taxon>Tracheophyta</taxon>
        <taxon>Spermatophyta</taxon>
        <taxon>Magnoliopsida</taxon>
        <taxon>eudicotyledons</taxon>
        <taxon>Gunneridae</taxon>
        <taxon>Pentapetalae</taxon>
        <taxon>rosids</taxon>
        <taxon>fabids</taxon>
        <taxon>Rosales</taxon>
        <taxon>Rosaceae</taxon>
        <taxon>Amygdaloideae</taxon>
        <taxon>Maleae</taxon>
        <taxon>Pyrus</taxon>
    </lineage>
</organism>
<feature type="domain" description="Reverse transcriptase" evidence="1">
    <location>
        <begin position="76"/>
        <end position="158"/>
    </location>
</feature>
<name>A0A5N5G5B8_9ROSA</name>
<keyword evidence="3" id="KW-1185">Reference proteome</keyword>
<dbReference type="EMBL" id="SMOL01000559">
    <property type="protein sequence ID" value="KAB2605784.1"/>
    <property type="molecule type" value="Genomic_DNA"/>
</dbReference>
<reference evidence="2 3" key="3">
    <citation type="submission" date="2019-11" db="EMBL/GenBank/DDBJ databases">
        <title>A de novo genome assembly of a pear dwarfing rootstock.</title>
        <authorList>
            <person name="Wang F."/>
            <person name="Wang J."/>
            <person name="Li S."/>
            <person name="Zhang Y."/>
            <person name="Fang M."/>
            <person name="Ma L."/>
            <person name="Zhao Y."/>
            <person name="Jiang S."/>
        </authorList>
    </citation>
    <scope>NUCLEOTIDE SEQUENCE [LARGE SCALE GENOMIC DNA]</scope>
    <source>
        <strain evidence="2">S2</strain>
        <tissue evidence="2">Leaf</tissue>
    </source>
</reference>
<evidence type="ECO:0000313" key="3">
    <source>
        <dbReference type="Proteomes" id="UP000327157"/>
    </source>
</evidence>
<dbReference type="PANTHER" id="PTHR46890">
    <property type="entry name" value="NON-LTR RETROLELEMENT REVERSE TRANSCRIPTASE-LIKE PROTEIN-RELATED"/>
    <property type="match status" value="1"/>
</dbReference>
<accession>A0A5N5G5B8</accession>
<feature type="domain" description="Reverse transcriptase" evidence="1">
    <location>
        <begin position="159"/>
        <end position="254"/>
    </location>
</feature>
<proteinExistence type="predicted"/>
<sequence length="286" mass="32304">MWGVSGVRREKSTNLLEFGSHTSYHLIAYSSDHHPILISADLNPTSGRRRRRDYRFQFEESWATLDECKEVIQDACLCNVIYKIISKTLAMRMKKVLPYVISEYQSVFIPNRMILDNVLAAFETIHCLKRRGKRGRKKLALKLDMAKAYDRVEPHNTITPSRGIRQGDPISPYLFLIVLEGFSSLLQRAEKNCLIHGISIAAGAPSINHLFFVDDSLIFCDASLNEMNELRRIFLIYEYASGQSINFAKSAICFSSSTGLQTKAQIHQASSPNCSLPRKVPGVTNG</sequence>
<protein>
    <recommendedName>
        <fullName evidence="1">Reverse transcriptase domain-containing protein</fullName>
    </recommendedName>
</protein>
<gene>
    <name evidence="2" type="ORF">D8674_005501</name>
</gene>
<dbReference type="InterPro" id="IPR000477">
    <property type="entry name" value="RT_dom"/>
</dbReference>
<dbReference type="CDD" id="cd01650">
    <property type="entry name" value="RT_nLTR_like"/>
    <property type="match status" value="1"/>
</dbReference>